<dbReference type="InterPro" id="IPR009057">
    <property type="entry name" value="Homeodomain-like_sf"/>
</dbReference>
<keyword evidence="1" id="KW-0238">DNA-binding</keyword>
<dbReference type="InterPro" id="IPR004875">
    <property type="entry name" value="DDE_SF_endonuclease_dom"/>
</dbReference>
<dbReference type="SUPFAM" id="SSF46689">
    <property type="entry name" value="Homeodomain-like"/>
    <property type="match status" value="1"/>
</dbReference>
<comment type="caution">
    <text evidence="5">The sequence shown here is derived from an EMBL/GenBank/DDBJ whole genome shotgun (WGS) entry which is preliminary data.</text>
</comment>
<evidence type="ECO:0000256" key="1">
    <source>
        <dbReference type="ARBA" id="ARBA00023125"/>
    </source>
</evidence>
<dbReference type="GO" id="GO:0005634">
    <property type="term" value="C:nucleus"/>
    <property type="evidence" value="ECO:0007669"/>
    <property type="project" value="TreeGrafter"/>
</dbReference>
<dbReference type="Pfam" id="PF03184">
    <property type="entry name" value="DDE_1"/>
    <property type="match status" value="1"/>
</dbReference>
<organism evidence="5 7">
    <name type="scientific">Phytophthora rubi</name>
    <dbReference type="NCBI Taxonomy" id="129364"/>
    <lineage>
        <taxon>Eukaryota</taxon>
        <taxon>Sar</taxon>
        <taxon>Stramenopiles</taxon>
        <taxon>Oomycota</taxon>
        <taxon>Peronosporomycetes</taxon>
        <taxon>Peronosporales</taxon>
        <taxon>Peronosporaceae</taxon>
        <taxon>Phytophthora</taxon>
    </lineage>
</organism>
<protein>
    <recommendedName>
        <fullName evidence="2">HTH CENPB-type domain-containing protein</fullName>
    </recommendedName>
</protein>
<evidence type="ECO:0000313" key="8">
    <source>
        <dbReference type="Proteomes" id="UP000435112"/>
    </source>
</evidence>
<dbReference type="AlphaFoldDB" id="A0A6A4FXQ6"/>
<feature type="domain" description="HTH CENPB-type" evidence="2">
    <location>
        <begin position="88"/>
        <end position="161"/>
    </location>
</feature>
<dbReference type="InterPro" id="IPR006600">
    <property type="entry name" value="HTH_CenpB_DNA-bd_dom"/>
</dbReference>
<dbReference type="Pfam" id="PF03221">
    <property type="entry name" value="HTH_Tnp_Tc5"/>
    <property type="match status" value="1"/>
</dbReference>
<dbReference type="PANTHER" id="PTHR19303:SF57">
    <property type="entry name" value="HTH CENPB-TYPE DOMAIN-CONTAINING PROTEIN"/>
    <property type="match status" value="1"/>
</dbReference>
<evidence type="ECO:0000313" key="6">
    <source>
        <dbReference type="Proteomes" id="UP000429607"/>
    </source>
</evidence>
<dbReference type="GO" id="GO:0003677">
    <property type="term" value="F:DNA binding"/>
    <property type="evidence" value="ECO:0007669"/>
    <property type="project" value="UniProtKB-KW"/>
</dbReference>
<evidence type="ECO:0000313" key="7">
    <source>
        <dbReference type="Proteomes" id="UP000434957"/>
    </source>
</evidence>
<dbReference type="InterPro" id="IPR050863">
    <property type="entry name" value="CenT-Element_Derived"/>
</dbReference>
<keyword evidence="7" id="KW-1185">Reference proteome</keyword>
<evidence type="ECO:0000313" key="5">
    <source>
        <dbReference type="EMBL" id="KAE9354299.1"/>
    </source>
</evidence>
<dbReference type="Proteomes" id="UP000429607">
    <property type="component" value="Unassembled WGS sequence"/>
</dbReference>
<dbReference type="Proteomes" id="UP000434957">
    <property type="component" value="Unassembled WGS sequence"/>
</dbReference>
<dbReference type="EMBL" id="QXFT01000119">
    <property type="protein sequence ID" value="KAE9354299.1"/>
    <property type="molecule type" value="Genomic_DNA"/>
</dbReference>
<evidence type="ECO:0000313" key="3">
    <source>
        <dbReference type="EMBL" id="KAE9043544.1"/>
    </source>
</evidence>
<accession>A0A6A4FXQ6</accession>
<reference evidence="5 7" key="1">
    <citation type="submission" date="2018-08" db="EMBL/GenBank/DDBJ databases">
        <title>Genomic investigation of the strawberry pathogen Phytophthora fragariae indicates pathogenicity is determined by transcriptional variation in three key races.</title>
        <authorList>
            <person name="Adams T.M."/>
            <person name="Armitage A.D."/>
            <person name="Sobczyk M.K."/>
            <person name="Bates H.J."/>
            <person name="Dunwell J.M."/>
            <person name="Nellist C.F."/>
            <person name="Harrison R.J."/>
        </authorList>
    </citation>
    <scope>NUCLEOTIDE SEQUENCE [LARGE SCALE GENOMIC DNA]</scope>
    <source>
        <strain evidence="4 6">SCRP249</strain>
        <strain evidence="3 8">SCRP324</strain>
        <strain evidence="5 7">SCRP333</strain>
    </source>
</reference>
<sequence length="493" mass="55811">MRVSVKGKSRVPSKYKNASETFELKAAVLASYDAQSMPAVVAAFWTGIALRSPAYTTKKRAVLRWRQHRAHIESMAASAKTAKMKRYRALGSAKTLTDDAELDLLDWLVAVRRNGMPVSATMLQQEALEVARMYDVPPATFGASATWMKAYLARYSLSLRAKTRQGQSPPADSAAVAEEFAATLRRRIVEEGIATVYNADQTGVFFEYVPKHTVDERGSKTVWVKCGGKSKERLTAMLMADSTGRKYDPWVVLKMRPSIVAVTREENTRLRRGFSRWMWPTIQKLEEKYSMPIYTNAKGWWNSDLSLAFLKHFFGERDERDAPVMLMWDDFSAHWTAEVVQYASQKNVILQRVPPGYTHCCQPADIAWNKPLKDHLRASWLQHVKRESARLLTIEEGKMQAPDRAQAVQWLREAWDGLSKSTIKNGFKRVGLLFDERVEQEPICKAPSVDNELAAVLEALSLVDPVVGEVTWDDDVVGRYLGVPTPTFCMYCK</sequence>
<evidence type="ECO:0000313" key="4">
    <source>
        <dbReference type="EMBL" id="KAE9049523.1"/>
    </source>
</evidence>
<dbReference type="PROSITE" id="PS51253">
    <property type="entry name" value="HTH_CENPB"/>
    <property type="match status" value="1"/>
</dbReference>
<dbReference type="Proteomes" id="UP000435112">
    <property type="component" value="Unassembled WGS sequence"/>
</dbReference>
<gene>
    <name evidence="4" type="ORF">PR001_g3252</name>
    <name evidence="3" type="ORF">PR002_g3288</name>
    <name evidence="5" type="ORF">PR003_g3435</name>
</gene>
<name>A0A6A4FXQ6_9STRA</name>
<dbReference type="EMBL" id="QXFV01000119">
    <property type="protein sequence ID" value="KAE9049523.1"/>
    <property type="molecule type" value="Genomic_DNA"/>
</dbReference>
<proteinExistence type="predicted"/>
<dbReference type="OrthoDB" id="127462at2759"/>
<dbReference type="Gene3D" id="1.10.10.60">
    <property type="entry name" value="Homeodomain-like"/>
    <property type="match status" value="1"/>
</dbReference>
<evidence type="ECO:0000259" key="2">
    <source>
        <dbReference type="PROSITE" id="PS51253"/>
    </source>
</evidence>
<dbReference type="PANTHER" id="PTHR19303">
    <property type="entry name" value="TRANSPOSON"/>
    <property type="match status" value="1"/>
</dbReference>
<dbReference type="EMBL" id="QXFU01000119">
    <property type="protein sequence ID" value="KAE9043544.1"/>
    <property type="molecule type" value="Genomic_DNA"/>
</dbReference>